<dbReference type="Proteomes" id="UP001183006">
    <property type="component" value="Chromosome"/>
</dbReference>
<evidence type="ECO:0000313" key="2">
    <source>
        <dbReference type="Proteomes" id="UP001183006"/>
    </source>
</evidence>
<gene>
    <name evidence="1" type="ORF">RE476_04025</name>
</gene>
<keyword evidence="2" id="KW-1185">Reference proteome</keyword>
<dbReference type="EMBL" id="CP133594">
    <property type="protein sequence ID" value="WMW23004.1"/>
    <property type="molecule type" value="Genomic_DNA"/>
</dbReference>
<reference evidence="1" key="1">
    <citation type="submission" date="2023-08" db="EMBL/GenBank/DDBJ databases">
        <title>Methanolobus mangrovi sp. nov. and Methanolobus sediminis sp. nov, two novel methylotrophic methanogens isolated from mangrove sediments in China.</title>
        <authorList>
            <person name="Zhou J."/>
        </authorList>
    </citation>
    <scope>NUCLEOTIDE SEQUENCE</scope>
    <source>
        <strain evidence="1">FTZ2</strain>
    </source>
</reference>
<dbReference type="AlphaFoldDB" id="A0AA51UHJ5"/>
<dbReference type="RefSeq" id="WP_309309119.1">
    <property type="nucleotide sequence ID" value="NZ_CP133594.1"/>
</dbReference>
<name>A0AA51UHJ5_9EURY</name>
<evidence type="ECO:0000313" key="1">
    <source>
        <dbReference type="EMBL" id="WMW23004.1"/>
    </source>
</evidence>
<accession>A0AA51UHJ5</accession>
<organism evidence="1 2">
    <name type="scientific">Methanolobus mangrovi</name>
    <dbReference type="NCBI Taxonomy" id="3072977"/>
    <lineage>
        <taxon>Archaea</taxon>
        <taxon>Methanobacteriati</taxon>
        <taxon>Methanobacteriota</taxon>
        <taxon>Stenosarchaea group</taxon>
        <taxon>Methanomicrobia</taxon>
        <taxon>Methanosarcinales</taxon>
        <taxon>Methanosarcinaceae</taxon>
        <taxon>Methanolobus</taxon>
    </lineage>
</organism>
<protein>
    <submittedName>
        <fullName evidence="1">Uncharacterized protein</fullName>
    </submittedName>
</protein>
<sequence length="160" mass="19022">MEEECCPKFDPMPWDGKIIEWENKRFIKDKVLTLFYMPINFGGVMKRLDRKVREAGATIPDYLCLSDHTSKWNMDVYLAVDKEIPDAENVNISGRFLSKVYEGPFKDTRKWSDDFEIYAQAQGHELDKWFMWYTTCPKCAKKYGKNYVVIIARLKRRQNK</sequence>
<dbReference type="Pfam" id="PF20603">
    <property type="entry name" value="Bact_hydrolase"/>
    <property type="match status" value="1"/>
</dbReference>
<proteinExistence type="predicted"/>
<dbReference type="InterPro" id="IPR046766">
    <property type="entry name" value="Bact_hydrolase"/>
</dbReference>
<dbReference type="GeneID" id="84229280"/>
<dbReference type="KEGG" id="mmav:RE476_04025"/>